<dbReference type="RefSeq" id="WP_005625355.1">
    <property type="nucleotide sequence ID" value="NZ_AMRA01000027.1"/>
</dbReference>
<keyword evidence="8 12" id="KW-0460">Magnesium</keyword>
<dbReference type="InterPro" id="IPR007081">
    <property type="entry name" value="RNA_pol_Rpb1_5"/>
</dbReference>
<dbReference type="HAMAP" id="MF_01322">
    <property type="entry name" value="RNApol_bact_RpoC"/>
    <property type="match status" value="1"/>
</dbReference>
<evidence type="ECO:0000256" key="5">
    <source>
        <dbReference type="ARBA" id="ARBA00022695"/>
    </source>
</evidence>
<feature type="binding site" evidence="12">
    <location>
        <position position="974"/>
    </location>
    <ligand>
        <name>Zn(2+)</name>
        <dbReference type="ChEBI" id="CHEBI:29105"/>
        <label>2</label>
    </ligand>
</feature>
<dbReference type="InterPro" id="IPR007080">
    <property type="entry name" value="RNA_pol_Rpb1_1"/>
</dbReference>
<dbReference type="Gene3D" id="1.10.132.30">
    <property type="match status" value="1"/>
</dbReference>
<dbReference type="SUPFAM" id="SSF64484">
    <property type="entry name" value="beta and beta-prime subunits of DNA dependent RNA-polymerase"/>
    <property type="match status" value="1"/>
</dbReference>
<proteinExistence type="inferred from homology"/>
<feature type="binding site" evidence="12">
    <location>
        <position position="75"/>
    </location>
    <ligand>
        <name>Zn(2+)</name>
        <dbReference type="ChEBI" id="CHEBI:29105"/>
        <label>1</label>
    </ligand>
</feature>
<dbReference type="Gene3D" id="1.10.1790.20">
    <property type="match status" value="1"/>
</dbReference>
<feature type="binding site" evidence="12">
    <location>
        <position position="62"/>
    </location>
    <ligand>
        <name>Zn(2+)</name>
        <dbReference type="ChEBI" id="CHEBI:29105"/>
        <label>1</label>
    </ligand>
</feature>
<reference evidence="14 15" key="1">
    <citation type="journal article" date="2012" name="J. Bacteriol.">
        <title>Genome sequence of Mycobacterium hassiacum DSM 44199, a rare source of heat-stable mycobacterial proteins.</title>
        <authorList>
            <person name="Tiago I."/>
            <person name="Maranha A."/>
            <person name="Mendes V."/>
            <person name="Alarico S."/>
            <person name="Moynihan P.J."/>
            <person name="Clarke A.J."/>
            <person name="Macedo-Ribeiro S."/>
            <person name="Pereira P.J."/>
            <person name="Empadinhas N."/>
        </authorList>
    </citation>
    <scope>NUCLEOTIDE SEQUENCE [LARGE SCALE GENOMIC DNA]</scope>
    <source>
        <strain evidence="15">DSM 44199 / CIP 105218 / JCM 12690 / 3849</strain>
    </source>
</reference>
<dbReference type="InterPro" id="IPR044893">
    <property type="entry name" value="RNA_pol_Rpb1_clamp_domain"/>
</dbReference>
<keyword evidence="15" id="KW-1185">Reference proteome</keyword>
<dbReference type="Proteomes" id="UP000006265">
    <property type="component" value="Unassembled WGS sequence"/>
</dbReference>
<feature type="binding site" evidence="12">
    <location>
        <position position="977"/>
    </location>
    <ligand>
        <name>Zn(2+)</name>
        <dbReference type="ChEBI" id="CHEBI:29105"/>
        <label>2</label>
    </ligand>
</feature>
<evidence type="ECO:0000256" key="13">
    <source>
        <dbReference type="RuleBase" id="RU004279"/>
    </source>
</evidence>
<dbReference type="Gene3D" id="1.10.150.390">
    <property type="match status" value="1"/>
</dbReference>
<dbReference type="FunFam" id="1.10.40.90:FF:000001">
    <property type="entry name" value="DNA-directed RNA polymerase subunit beta"/>
    <property type="match status" value="1"/>
</dbReference>
<feature type="binding site" evidence="12">
    <location>
        <position position="535"/>
    </location>
    <ligand>
        <name>Mg(2+)</name>
        <dbReference type="ChEBI" id="CHEBI:18420"/>
    </ligand>
</feature>
<evidence type="ECO:0000313" key="14">
    <source>
        <dbReference type="EMBL" id="EKF24851.1"/>
    </source>
</evidence>
<comment type="cofactor">
    <cofactor evidence="12">
        <name>Zn(2+)</name>
        <dbReference type="ChEBI" id="CHEBI:29105"/>
    </cofactor>
    <text evidence="12">Binds 2 Zn(2+) ions per subunit.</text>
</comment>
<organism evidence="14 15">
    <name type="scientific">Mycolicibacterium hassiacum (strain DSM 44199 / CIP 105218 / JCM 12690 / 3849)</name>
    <name type="common">Mycobacterium hassiacum</name>
    <dbReference type="NCBI Taxonomy" id="1122247"/>
    <lineage>
        <taxon>Bacteria</taxon>
        <taxon>Bacillati</taxon>
        <taxon>Actinomycetota</taxon>
        <taxon>Actinomycetes</taxon>
        <taxon>Mycobacteriales</taxon>
        <taxon>Mycobacteriaceae</taxon>
        <taxon>Mycolicibacterium</taxon>
    </lineage>
</organism>
<keyword evidence="6 12" id="KW-0479">Metal-binding</keyword>
<dbReference type="PANTHER" id="PTHR19376:SF54">
    <property type="entry name" value="DNA-DIRECTED RNA POLYMERASE SUBUNIT BETA"/>
    <property type="match status" value="1"/>
</dbReference>
<dbReference type="Gene3D" id="1.10.40.90">
    <property type="match status" value="1"/>
</dbReference>
<dbReference type="STRING" id="1122247.GCA_000379865_03875"/>
<feature type="binding site" evidence="12">
    <location>
        <position position="60"/>
    </location>
    <ligand>
        <name>Zn(2+)</name>
        <dbReference type="ChEBI" id="CHEBI:29105"/>
        <label>1</label>
    </ligand>
</feature>
<dbReference type="InterPro" id="IPR006592">
    <property type="entry name" value="RNA_pol_N"/>
</dbReference>
<comment type="caution">
    <text evidence="14">The sequence shown here is derived from an EMBL/GenBank/DDBJ whole genome shotgun (WGS) entry which is preliminary data.</text>
</comment>
<dbReference type="GO" id="GO:0006351">
    <property type="term" value="P:DNA-templated transcription"/>
    <property type="evidence" value="ECO:0007669"/>
    <property type="project" value="UniProtKB-UniRule"/>
</dbReference>
<dbReference type="eggNOG" id="COG0086">
    <property type="taxonomic scope" value="Bacteria"/>
</dbReference>
<dbReference type="CDD" id="cd02655">
    <property type="entry name" value="RNAP_beta'_C"/>
    <property type="match status" value="1"/>
</dbReference>
<keyword evidence="4 12" id="KW-0808">Transferase</keyword>
<dbReference type="InterPro" id="IPR045867">
    <property type="entry name" value="DNA-dir_RpoC_beta_prime"/>
</dbReference>
<dbReference type="EC" id="2.7.7.6" evidence="12"/>
<evidence type="ECO:0000256" key="3">
    <source>
        <dbReference type="ARBA" id="ARBA00022478"/>
    </source>
</evidence>
<dbReference type="Gene3D" id="4.10.860.120">
    <property type="entry name" value="RNA polymerase II, clamp domain"/>
    <property type="match status" value="1"/>
</dbReference>
<dbReference type="Gene3D" id="2.40.50.100">
    <property type="match status" value="1"/>
</dbReference>
<evidence type="ECO:0000256" key="2">
    <source>
        <dbReference type="ARBA" id="ARBA00006460"/>
    </source>
</evidence>
<keyword evidence="7 12" id="KW-0862">Zinc</keyword>
<dbReference type="GO" id="GO:0008270">
    <property type="term" value="F:zinc ion binding"/>
    <property type="evidence" value="ECO:0007669"/>
    <property type="project" value="UniProtKB-UniRule"/>
</dbReference>
<comment type="function">
    <text evidence="1 12 13">DNA-dependent RNA polymerase catalyzes the transcription of DNA into RNA using the four ribonucleoside triphosphates as substrates.</text>
</comment>
<feature type="binding site" evidence="12">
    <location>
        <position position="967"/>
    </location>
    <ligand>
        <name>Zn(2+)</name>
        <dbReference type="ChEBI" id="CHEBI:29105"/>
        <label>2</label>
    </ligand>
</feature>
<keyword evidence="3 12" id="KW-0240">DNA-directed RNA polymerase</keyword>
<name>K5BHH1_MYCHD</name>
<dbReference type="NCBIfam" id="NF011498">
    <property type="entry name" value="PRK14906.1"/>
    <property type="match status" value="1"/>
</dbReference>
<evidence type="ECO:0000256" key="8">
    <source>
        <dbReference type="ARBA" id="ARBA00022842"/>
    </source>
</evidence>
<evidence type="ECO:0000256" key="6">
    <source>
        <dbReference type="ARBA" id="ARBA00022723"/>
    </source>
</evidence>
<dbReference type="FunFam" id="1.10.150.390:FF:000002">
    <property type="entry name" value="DNA-directed RNA polymerase subunit beta"/>
    <property type="match status" value="1"/>
</dbReference>
<dbReference type="Gene3D" id="2.40.40.20">
    <property type="match status" value="1"/>
</dbReference>
<dbReference type="EMBL" id="AMRA01000027">
    <property type="protein sequence ID" value="EKF24851.1"/>
    <property type="molecule type" value="Genomic_DNA"/>
</dbReference>
<dbReference type="GO" id="GO:0003677">
    <property type="term" value="F:DNA binding"/>
    <property type="evidence" value="ECO:0007669"/>
    <property type="project" value="UniProtKB-UniRule"/>
</dbReference>
<dbReference type="InterPro" id="IPR000722">
    <property type="entry name" value="RNA_pol_asu"/>
</dbReference>
<dbReference type="Gene3D" id="1.10.274.100">
    <property type="entry name" value="RNA polymerase Rpb1, domain 3"/>
    <property type="match status" value="1"/>
</dbReference>
<dbReference type="InterPro" id="IPR007066">
    <property type="entry name" value="RNA_pol_Rpb1_3"/>
</dbReference>
<evidence type="ECO:0000256" key="12">
    <source>
        <dbReference type="HAMAP-Rule" id="MF_01322"/>
    </source>
</evidence>
<dbReference type="GO" id="GO:0003899">
    <property type="term" value="F:DNA-directed RNA polymerase activity"/>
    <property type="evidence" value="ECO:0007669"/>
    <property type="project" value="UniProtKB-UniRule"/>
</dbReference>
<dbReference type="OrthoDB" id="9815296at2"/>
<feature type="binding site" evidence="12">
    <location>
        <position position="537"/>
    </location>
    <ligand>
        <name>Mg(2+)</name>
        <dbReference type="ChEBI" id="CHEBI:18420"/>
    </ligand>
</feature>
<evidence type="ECO:0000256" key="11">
    <source>
        <dbReference type="ARBA" id="ARBA00048552"/>
    </source>
</evidence>
<gene>
    <name evidence="12 14" type="primary">rpoC</name>
    <name evidence="14" type="ORF">C731_1026</name>
</gene>
<sequence length="1317" mass="147702">MLDVNFFDELRIGLATADDIRRWSYGEVKKPETINYRTLKPEKDGLFCEKIFGPTRDWECYCGKYKRVRFKGIICERCGVEVTRAKVRRERMGHIELAAPVTHIWYFKGVPSRLGYLLDLAPKDLEKIIYFAAYVITDVNEEMRHNDLSTLEAEMAMERKAIEDQRDLDLAERAKKLEQDLAELEAEGAKSDVKRKVRDGGEREMRQIRDRAQRELDRLEEIWNTFVKLAPKQLIVDEVLYRELQDRYGEYFSGGMGAEAIKKLIENFDIDAEAEALREVIRNGKGQKKLRALKRLKVVAAFQNSNNSPMGMVLDAVPVIPPELRPMVQLDGGRFATSDLNDLYRRVINRNNRLKRLIDLGAPEIIVNNEKRMLQESVDALFDNGRRGRPVTGPGNRPLKSLSDLLKGKQGRFRQNLLGKRVDYSGRSVIVVGPQLKLHQCGLPKLMALELFKPFVMKRLVDLNHAQNIKSAKRMVERQRPQVWDVLEEVIAEHPVLLNRAPTLHRLGIQAFEPLLVEGKAIQLHPLVCEAFNADFDGDQMAVHLPLSAEAQAEARILMLSSNNILSPASGRPLAMPRLDMVTGLYYLTTEVPGDKGEYQPATEDSPEKGVYSSPAEAIMAMDRGALSVRAKIKVRLTDQRPPADIEAELFPDGWKPGDAWLAETTLGRVMFNELLPQDYPFVNEQMHKKVQARIVNDLAERYPMIVVAQTVDKLKDAGFYWATRSGVTVSMADVLVPPNKKEILDRYEKEADAIEKKYQRGALNHDERNEALVKIWQDATEEVGNALREHYPDDNPIIMIVESGATGNFTQTRTLAGMKGLVTNPKGEFIPRPIKSSFREGLTVLEYFINTHGARKGLADTALRTADSGYLTRRLVDVSQDVIVREADCGTERGITVKLAERQPDGTLVREPNIETSAYARTVAQDILDADGNVLVEKGRDLGDPQIEALLNAGITEVKVRSVLTCQTNTGVCAMCYGRSMATGKLVDIGEAVGIVAAQSIGEPGTQLTMRTFHQGGVTGGSDITGGLPRVQELFEARVPRDKAPIAEVSGRVRLEENDKFYKITIIPDDGGEEVVYDKLPRRQRLKVFKHEDGTERLLADGDHVEVGQQLMEGSADPHEVLRVQGPREVQVHLVREVQEVYRAQGVSIHDKHIEVIIRQMLRRVTIIDSGSTEFLPGSLIDRAEFEAENRRVVAEGGEPASGRPVLMGITKASLATDSWLSAASFQETTRVLTDAAINCRSDKLQGLKENVIIGKLIPAGTGISRYRNIQVRPTEEARAAAYTIPSYEDQYYSPDFGQQTGPAVPLDDYGYNDYR</sequence>
<evidence type="ECO:0000256" key="10">
    <source>
        <dbReference type="ARBA" id="ARBA00025935"/>
    </source>
</evidence>
<dbReference type="FunFam" id="4.10.860.120:FF:000001">
    <property type="entry name" value="DNA-directed RNA polymerase subunit beta"/>
    <property type="match status" value="1"/>
</dbReference>
<dbReference type="GO" id="GO:0000428">
    <property type="term" value="C:DNA-directed RNA polymerase complex"/>
    <property type="evidence" value="ECO:0007669"/>
    <property type="project" value="UniProtKB-KW"/>
</dbReference>
<dbReference type="NCBIfam" id="TIGR02386">
    <property type="entry name" value="rpoC_TIGR"/>
    <property type="match status" value="1"/>
</dbReference>
<dbReference type="PATRIC" id="fig|1122247.3.peg.984"/>
<keyword evidence="9 12" id="KW-0804">Transcription</keyword>
<feature type="binding site" evidence="12">
    <location>
        <position position="78"/>
    </location>
    <ligand>
        <name>Zn(2+)</name>
        <dbReference type="ChEBI" id="CHEBI:29105"/>
        <label>1</label>
    </ligand>
</feature>
<dbReference type="Pfam" id="PF04997">
    <property type="entry name" value="RNA_pol_Rpb1_1"/>
    <property type="match status" value="1"/>
</dbReference>
<evidence type="ECO:0000256" key="1">
    <source>
        <dbReference type="ARBA" id="ARBA00004026"/>
    </source>
</evidence>
<comment type="similarity">
    <text evidence="2 12 13">Belongs to the RNA polymerase beta' chain family.</text>
</comment>
<dbReference type="Pfam" id="PF05000">
    <property type="entry name" value="RNA_pol_Rpb1_4"/>
    <property type="match status" value="1"/>
</dbReference>
<dbReference type="GO" id="GO:0000287">
    <property type="term" value="F:magnesium ion binding"/>
    <property type="evidence" value="ECO:0007669"/>
    <property type="project" value="UniProtKB-UniRule"/>
</dbReference>
<comment type="catalytic activity">
    <reaction evidence="11 12 13">
        <text>RNA(n) + a ribonucleoside 5'-triphosphate = RNA(n+1) + diphosphate</text>
        <dbReference type="Rhea" id="RHEA:21248"/>
        <dbReference type="Rhea" id="RHEA-COMP:14527"/>
        <dbReference type="Rhea" id="RHEA-COMP:17342"/>
        <dbReference type="ChEBI" id="CHEBI:33019"/>
        <dbReference type="ChEBI" id="CHEBI:61557"/>
        <dbReference type="ChEBI" id="CHEBI:140395"/>
        <dbReference type="EC" id="2.7.7.6"/>
    </reaction>
</comment>
<dbReference type="InterPro" id="IPR042102">
    <property type="entry name" value="RNA_pol_Rpb1_3_sf"/>
</dbReference>
<comment type="cofactor">
    <cofactor evidence="12">
        <name>Mg(2+)</name>
        <dbReference type="ChEBI" id="CHEBI:18420"/>
    </cofactor>
    <text evidence="12">Binds 1 Mg(2+) ion per subunit.</text>
</comment>
<evidence type="ECO:0000256" key="9">
    <source>
        <dbReference type="ARBA" id="ARBA00023163"/>
    </source>
</evidence>
<dbReference type="Pfam" id="PF04998">
    <property type="entry name" value="RNA_pol_Rpb1_5"/>
    <property type="match status" value="1"/>
</dbReference>
<feature type="binding site" evidence="12">
    <location>
        <position position="539"/>
    </location>
    <ligand>
        <name>Mg(2+)</name>
        <dbReference type="ChEBI" id="CHEBI:18420"/>
    </ligand>
</feature>
<accession>K5BHH1</accession>
<evidence type="ECO:0000256" key="7">
    <source>
        <dbReference type="ARBA" id="ARBA00022833"/>
    </source>
</evidence>
<dbReference type="SMART" id="SM00663">
    <property type="entry name" value="RPOLA_N"/>
    <property type="match status" value="1"/>
</dbReference>
<dbReference type="InterPro" id="IPR012754">
    <property type="entry name" value="DNA-dir_RpoC_beta_prime_bact"/>
</dbReference>
<protein>
    <recommendedName>
        <fullName evidence="12">DNA-directed RNA polymerase subunit beta'</fullName>
        <shortName evidence="12">RNAP subunit beta'</shortName>
        <ecNumber evidence="12">2.7.7.6</ecNumber>
    </recommendedName>
    <alternativeName>
        <fullName evidence="12">RNA polymerase subunit beta'</fullName>
    </alternativeName>
    <alternativeName>
        <fullName evidence="12">Transcriptase subunit beta'</fullName>
    </alternativeName>
</protein>
<dbReference type="InterPro" id="IPR007083">
    <property type="entry name" value="RNA_pol_Rpb1_4"/>
</dbReference>
<dbReference type="Pfam" id="PF04983">
    <property type="entry name" value="RNA_pol_Rpb1_3"/>
    <property type="match status" value="1"/>
</dbReference>
<dbReference type="PANTHER" id="PTHR19376">
    <property type="entry name" value="DNA-DIRECTED RNA POLYMERASE"/>
    <property type="match status" value="1"/>
</dbReference>
<dbReference type="CDD" id="cd01609">
    <property type="entry name" value="RNAP_beta'_N"/>
    <property type="match status" value="1"/>
</dbReference>
<keyword evidence="5 12" id="KW-0548">Nucleotidyltransferase</keyword>
<comment type="subunit">
    <text evidence="10 12">The RNAP catalytic core consists of 2 alpha, 1 beta, 1 beta' and 1 omega subunit. When a sigma factor is associated with the core the holoenzyme is formed, which can initiate transcription.</text>
</comment>
<dbReference type="Pfam" id="PF00623">
    <property type="entry name" value="RNA_pol_Rpb1_2"/>
    <property type="match status" value="1"/>
</dbReference>
<dbReference type="InterPro" id="IPR038120">
    <property type="entry name" value="Rpb1_funnel_sf"/>
</dbReference>
<feature type="binding site" evidence="12">
    <location>
        <position position="890"/>
    </location>
    <ligand>
        <name>Zn(2+)</name>
        <dbReference type="ChEBI" id="CHEBI:29105"/>
        <label>2</label>
    </ligand>
</feature>
<evidence type="ECO:0000256" key="4">
    <source>
        <dbReference type="ARBA" id="ARBA00022679"/>
    </source>
</evidence>
<evidence type="ECO:0000313" key="15">
    <source>
        <dbReference type="Proteomes" id="UP000006265"/>
    </source>
</evidence>